<sequence>MNPFQDQRIQMDILGIKEYPFSEPILKTAYRKKAFEFHPDVSGTETEEKMKKINTAYTLLLPYTQKLGCVETEKWEIPETDIFKLWETCKACSGKGYNLRQVPSVEACPDCPSKHRSVGGWMAFIFAFSGFSESIRGQGYHKGQCPSCLGKGQNSRMKECSRCDGTGEVKIVCATCNGKGVKRNKEQYIKEKCWDCSSRGKIEIKPFDPVIRKGAVLNGKGGKDK</sequence>
<dbReference type="InterPro" id="IPR036869">
    <property type="entry name" value="J_dom_sf"/>
</dbReference>
<evidence type="ECO:0000313" key="2">
    <source>
        <dbReference type="EMBL" id="QJB02776.1"/>
    </source>
</evidence>
<accession>A0A6M3MC15</accession>
<protein>
    <submittedName>
        <fullName evidence="2">Putative chaperone</fullName>
    </submittedName>
</protein>
<reference evidence="2" key="1">
    <citation type="submission" date="2020-03" db="EMBL/GenBank/DDBJ databases">
        <title>The deep terrestrial virosphere.</title>
        <authorList>
            <person name="Holmfeldt K."/>
            <person name="Nilsson E."/>
            <person name="Simone D."/>
            <person name="Lopez-Fernandez M."/>
            <person name="Wu X."/>
            <person name="de Brujin I."/>
            <person name="Lundin D."/>
            <person name="Andersson A."/>
            <person name="Bertilsson S."/>
            <person name="Dopson M."/>
        </authorList>
    </citation>
    <scope>NUCLEOTIDE SEQUENCE</scope>
    <source>
        <strain evidence="2">MM171B01072</strain>
    </source>
</reference>
<dbReference type="SMART" id="SM00271">
    <property type="entry name" value="DnaJ"/>
    <property type="match status" value="1"/>
</dbReference>
<dbReference type="SUPFAM" id="SSF57938">
    <property type="entry name" value="DnaJ/Hsp40 cysteine-rich domain"/>
    <property type="match status" value="1"/>
</dbReference>
<proteinExistence type="predicted"/>
<dbReference type="Gene3D" id="2.10.230.10">
    <property type="entry name" value="Heat shock protein DnaJ, cysteine-rich domain"/>
    <property type="match status" value="1"/>
</dbReference>
<organism evidence="2">
    <name type="scientific">viral metagenome</name>
    <dbReference type="NCBI Taxonomy" id="1070528"/>
    <lineage>
        <taxon>unclassified sequences</taxon>
        <taxon>metagenomes</taxon>
        <taxon>organismal metagenomes</taxon>
    </lineage>
</organism>
<dbReference type="InterPro" id="IPR001623">
    <property type="entry name" value="DnaJ_domain"/>
</dbReference>
<dbReference type="EMBL" id="MT143806">
    <property type="protein sequence ID" value="QJB02776.1"/>
    <property type="molecule type" value="Genomic_DNA"/>
</dbReference>
<dbReference type="PROSITE" id="PS50076">
    <property type="entry name" value="DNAJ_2"/>
    <property type="match status" value="1"/>
</dbReference>
<dbReference type="CDD" id="cd06257">
    <property type="entry name" value="DnaJ"/>
    <property type="match status" value="1"/>
</dbReference>
<dbReference type="Pfam" id="PF00226">
    <property type="entry name" value="DnaJ"/>
    <property type="match status" value="1"/>
</dbReference>
<dbReference type="InterPro" id="IPR036410">
    <property type="entry name" value="HSP_DnaJ_Cys-rich_dom_sf"/>
</dbReference>
<feature type="domain" description="J" evidence="1">
    <location>
        <begin position="9"/>
        <end position="65"/>
    </location>
</feature>
<dbReference type="SUPFAM" id="SSF46565">
    <property type="entry name" value="Chaperone J-domain"/>
    <property type="match status" value="1"/>
</dbReference>
<dbReference type="Gene3D" id="1.10.287.110">
    <property type="entry name" value="DnaJ domain"/>
    <property type="match status" value="1"/>
</dbReference>
<dbReference type="AlphaFoldDB" id="A0A6M3MC15"/>
<gene>
    <name evidence="2" type="ORF">MM171B01072_0019</name>
</gene>
<name>A0A6M3MC15_9ZZZZ</name>
<evidence type="ECO:0000259" key="1">
    <source>
        <dbReference type="PROSITE" id="PS50076"/>
    </source>
</evidence>